<keyword evidence="6" id="KW-1185">Reference proteome</keyword>
<dbReference type="Proteomes" id="UP000002431">
    <property type="component" value="Plasmid pDGEO02"/>
</dbReference>
<keyword evidence="5" id="KW-0547">Nucleotide-binding</keyword>
<dbReference type="Gene3D" id="3.40.50.300">
    <property type="entry name" value="P-loop containing nucleotide triphosphate hydrolases"/>
    <property type="match status" value="1"/>
</dbReference>
<dbReference type="InterPro" id="IPR001650">
    <property type="entry name" value="Helicase_C-like"/>
</dbReference>
<keyword evidence="5" id="KW-0614">Plasmid</keyword>
<dbReference type="PANTHER" id="PTHR10799">
    <property type="entry name" value="SNF2/RAD54 HELICASE FAMILY"/>
    <property type="match status" value="1"/>
</dbReference>
<keyword evidence="1" id="KW-0378">Hydrolase</keyword>
<evidence type="ECO:0000313" key="5">
    <source>
        <dbReference type="EMBL" id="ABW35121.1"/>
    </source>
</evidence>
<dbReference type="InterPro" id="IPR014001">
    <property type="entry name" value="Helicase_ATP-bd"/>
</dbReference>
<dbReference type="GO" id="GO:0004386">
    <property type="term" value="F:helicase activity"/>
    <property type="evidence" value="ECO:0007669"/>
    <property type="project" value="UniProtKB-KW"/>
</dbReference>
<reference evidence="5" key="1">
    <citation type="submission" date="2007-10" db="EMBL/GenBank/DDBJ databases">
        <title>Complete sequence of Plasmid2 pDGEO02 of Deinococcus geothermalis DSM 11300.</title>
        <authorList>
            <consortium name="US DOE Joint Genome Institute"/>
            <person name="Copeland A."/>
            <person name="Lucas S."/>
            <person name="Lapidus A."/>
            <person name="Barry K."/>
            <person name="Detter J.C."/>
            <person name="Glavina del Rio T."/>
            <person name="Hammon N."/>
            <person name="Israni S."/>
            <person name="Dalin E."/>
            <person name="Tice H."/>
            <person name="Pitluck S."/>
            <person name="Brettin T."/>
            <person name="Bruce D."/>
            <person name="Han C."/>
            <person name="Tapia R."/>
            <person name="Saunders E."/>
            <person name="Gilna P."/>
            <person name="Schmutz J."/>
            <person name="Larimer F."/>
            <person name="Land M."/>
            <person name="Hauser L."/>
            <person name="Kyrpides N."/>
            <person name="Kim E."/>
            <person name="Daly M.J."/>
            <person name="Fredrickson J.K."/>
            <person name="Makarova K.S."/>
            <person name="Gaidamakova E.K."/>
            <person name="Zhai M."/>
            <person name="Richardson P."/>
        </authorList>
    </citation>
    <scope>NUCLEOTIDE SEQUENCE [LARGE SCALE GENOMIC DNA]</scope>
    <source>
        <strain evidence="5">DSM 11300</strain>
        <plasmid evidence="5">pDGEO02</plasmid>
    </source>
</reference>
<evidence type="ECO:0000259" key="3">
    <source>
        <dbReference type="PROSITE" id="PS51192"/>
    </source>
</evidence>
<dbReference type="Pfam" id="PF00176">
    <property type="entry name" value="SNF2-rel_dom"/>
    <property type="match status" value="1"/>
</dbReference>
<evidence type="ECO:0000313" key="6">
    <source>
        <dbReference type="Proteomes" id="UP000002431"/>
    </source>
</evidence>
<name>A8ZRL2_DEIGD</name>
<dbReference type="InterPro" id="IPR027417">
    <property type="entry name" value="P-loop_NTPase"/>
</dbReference>
<dbReference type="Pfam" id="PF00271">
    <property type="entry name" value="Helicase_C"/>
    <property type="match status" value="1"/>
</dbReference>
<dbReference type="InterPro" id="IPR000330">
    <property type="entry name" value="SNF2_N"/>
</dbReference>
<proteinExistence type="predicted"/>
<organism evidence="5 6">
    <name type="scientific">Deinococcus geothermalis (strain DSM 11300 / CIP 105573 / AG-3a)</name>
    <dbReference type="NCBI Taxonomy" id="319795"/>
    <lineage>
        <taxon>Bacteria</taxon>
        <taxon>Thermotogati</taxon>
        <taxon>Deinococcota</taxon>
        <taxon>Deinococci</taxon>
        <taxon>Deinococcales</taxon>
        <taxon>Deinococcaceae</taxon>
        <taxon>Deinococcus</taxon>
    </lineage>
</organism>
<geneLocation type="plasmid" evidence="5 6">
    <name>pDGEO02</name>
</geneLocation>
<sequence>MRFDRTPIFVWKDGRPWLGLYATDMAEGVLAKADQPNERWITLHPHGEKGEGKGVPVKIRVGADGAGHIVSGPGELRGLRLTRLASPEELAKRKAERDARKREQAKSEKEAQARQEQEDLERSAQDPEHAQRVAQEKIAKQKEAEERSARLSSLEERMAKLHGELLDHAATITGDHAYQGERARAAFDPKEYEDYKEGLRARAQAAAVATRAGVDEGAAGGAGAVIASRNVRQISGGLKALRRHLVSTLVKDSDLRGAVLGEEGELDPEAGQAKRASGSPGYKRDVKGQAARQDFTPEDARAESSQVFRDRMARLRQEGEHERAGAIEEMRERTLDRAQAERALKGALGPDGETLNTAAPVRTATPEQVAQHAEHVRRFLELHSQLEALEKEKRALELGCDPAASASEKTALDGFDKPLPPGAETGTGISDVDPQFAARLDAEIKDAAKADVTRAFLDMLEEGEGGRADNLIRQQMQAHLGAGAHAHLANAALSVLGHEGVDRQVVDALGIDAAAQLVAHAIHRDAADVRSVRDGLARHHDETSLPRMQEAMDLARAARADVAELELPPVTSSTDAAVVRDLQKRRKEAIGAAHEALGSALGAVEAGAALNLALKGQRNSLTVRFGQAPTAPVAMQLRALGLQDGEYELSRDTETNALTARITREGMDRLTPKLDPQREQIAREVREIKSGEQDEADYLPAGFMRRADTDLDPNPGIPAAFQQQADWTKGAGQAAQDVAASMYADGFKPSEIMRHLLDTVAQECPEGQHGAFAQAVTDLIPFATTEQRVAQDGTTYTAHVARDVDRDPEIAARLSHLSQAWLAQHHPGEADFHSQRVEDDERTREALFRAVAERPALQAAFAPPADLGGSPEGREKAQAIKTYFFQHVIGQRLGGKSPREYDEAAKAAQEAALAKLGPAPEKWGGGGGGMFDMFGGGPDPDAPTILTLSPHATPEQHVQALQAFGLRPEHYELGGNAATLNEVGKAALRIPPTRPTVDGTPNSPEIVQGGLDALNPAWVDHQSRVNRARTQHPTLSDLWGSFKETMRGTRNAYAAVQEVMQHDLLTRFTHHHAALTGQQLRVSKATTRHWERRLAATDPDEAERIRARDRKVMDEVRGRDSSGRYLQMGEGGLVGAVQEHLEQQARQANLMGSLFGLGTGKAGGEVTGKRPQDLDVGAHERLSLGEAAEGQLSRMLNGTRWGIKATDGPNKLLKNLTWGAGTAHVTKQRAVKLLLASGRMAGWLGAGSGKTGTMLGAFTQAHSEGKARKALYVVPSIVRNQFGEAAAKFTQPGKYRWHAEDATFDERKAHYSGDTHMVVVTHQTFRDDMLKLLAEHQGVPVGQVGDWFGQLPREDRARVFKAALDHHGIPLDMLHVDEAHDFLNRAGKQDSTMSKVLEAALDNARYKALWTGSPVKNDPSEVHDWLSKLDPERFADREEFLRRYGVNTKASAEALQRLVDSYSVIDSVRPDVDREVVWGQHGAQGPQPIPLTQEQQQALQGVHEAFERASAAQRRGQVDVEAAKLLSPRSFEGQPEDQHRVIAARLQSALGTLKHAAIGRVVNEHDPATNAKVQHVLNLAHARRGRGGVIFARNRRSIAMLKEQLEAQGHRVGVIDGSTTTDGKGKVRKAFDAGHVDIVLCSDAGATGANLQHRGEWLVNYDLPLTQKTLEQRNARIDRLGQTKKVELHHLVTDTAYDRDNVQRLTRKRELGSILQGEYRDMDDTGLAAYIRRARAEREGDVPEAWEEPLGPGLDENARPERPVTPSDLNAQAGTPMPGAEHSLSA</sequence>
<dbReference type="Gene3D" id="3.40.50.10810">
    <property type="entry name" value="Tandem AAA-ATPase domain"/>
    <property type="match status" value="1"/>
</dbReference>
<feature type="compositionally biased region" description="Gly residues" evidence="2">
    <location>
        <begin position="923"/>
        <end position="938"/>
    </location>
</feature>
<dbReference type="SUPFAM" id="SSF52540">
    <property type="entry name" value="P-loop containing nucleoside triphosphate hydrolases"/>
    <property type="match status" value="2"/>
</dbReference>
<dbReference type="GO" id="GO:0016787">
    <property type="term" value="F:hydrolase activity"/>
    <property type="evidence" value="ECO:0007669"/>
    <property type="project" value="UniProtKB-KW"/>
</dbReference>
<evidence type="ECO:0000256" key="2">
    <source>
        <dbReference type="SAM" id="MobiDB-lite"/>
    </source>
</evidence>
<protein>
    <submittedName>
        <fullName evidence="5">Helicase related protein</fullName>
    </submittedName>
</protein>
<keyword evidence="5" id="KW-0347">Helicase</keyword>
<feature type="region of interest" description="Disordered" evidence="2">
    <location>
        <begin position="262"/>
        <end position="304"/>
    </location>
</feature>
<dbReference type="InterPro" id="IPR049730">
    <property type="entry name" value="SNF2/RAD54-like_C"/>
</dbReference>
<feature type="region of interest" description="Disordered" evidence="2">
    <location>
        <begin position="409"/>
        <end position="431"/>
    </location>
</feature>
<dbReference type="PROSITE" id="PS51192">
    <property type="entry name" value="HELICASE_ATP_BIND_1"/>
    <property type="match status" value="1"/>
</dbReference>
<dbReference type="GO" id="GO:0005524">
    <property type="term" value="F:ATP binding"/>
    <property type="evidence" value="ECO:0007669"/>
    <property type="project" value="InterPro"/>
</dbReference>
<dbReference type="SMART" id="SM00490">
    <property type="entry name" value="HELICc"/>
    <property type="match status" value="1"/>
</dbReference>
<dbReference type="PROSITE" id="PS51194">
    <property type="entry name" value="HELICASE_CTER"/>
    <property type="match status" value="1"/>
</dbReference>
<feature type="region of interest" description="Disordered" evidence="2">
    <location>
        <begin position="918"/>
        <end position="946"/>
    </location>
</feature>
<dbReference type="HOGENOM" id="CLU_238441_0_0_0"/>
<feature type="domain" description="Helicase ATP-binding" evidence="3">
    <location>
        <begin position="1231"/>
        <end position="1432"/>
    </location>
</feature>
<feature type="domain" description="Helicase C-terminal" evidence="4">
    <location>
        <begin position="1572"/>
        <end position="1723"/>
    </location>
</feature>
<keyword evidence="5" id="KW-0067">ATP-binding</keyword>
<dbReference type="SMART" id="SM00487">
    <property type="entry name" value="DEXDc"/>
    <property type="match status" value="1"/>
</dbReference>
<evidence type="ECO:0000256" key="1">
    <source>
        <dbReference type="ARBA" id="ARBA00022801"/>
    </source>
</evidence>
<dbReference type="InterPro" id="IPR038718">
    <property type="entry name" value="SNF2-like_sf"/>
</dbReference>
<accession>A8ZRL2</accession>
<feature type="region of interest" description="Disordered" evidence="2">
    <location>
        <begin position="89"/>
        <end position="151"/>
    </location>
</feature>
<dbReference type="CDD" id="cd18793">
    <property type="entry name" value="SF2_C_SNF"/>
    <property type="match status" value="1"/>
</dbReference>
<gene>
    <name evidence="5" type="ORF">Dgeo_3080</name>
</gene>
<dbReference type="EMBL" id="CP000856">
    <property type="protein sequence ID" value="ABW35121.1"/>
    <property type="molecule type" value="Genomic_DNA"/>
</dbReference>
<evidence type="ECO:0000259" key="4">
    <source>
        <dbReference type="PROSITE" id="PS51194"/>
    </source>
</evidence>
<dbReference type="KEGG" id="dge:Dgeo_3080"/>
<dbReference type="RefSeq" id="WP_012173267.1">
    <property type="nucleotide sequence ID" value="NC_009939.1"/>
</dbReference>
<feature type="region of interest" description="Disordered" evidence="2">
    <location>
        <begin position="1738"/>
        <end position="1786"/>
    </location>
</feature>